<protein>
    <submittedName>
        <fullName evidence="2">Uncharacterized protein</fullName>
    </submittedName>
</protein>
<dbReference type="EMBL" id="JAVRRR010000044">
    <property type="protein sequence ID" value="KAK5147316.1"/>
    <property type="molecule type" value="Genomic_DNA"/>
</dbReference>
<gene>
    <name evidence="2" type="ORF">LTR32_001205</name>
</gene>
<feature type="region of interest" description="Disordered" evidence="1">
    <location>
        <begin position="1"/>
        <end position="23"/>
    </location>
</feature>
<feature type="compositionally biased region" description="Basic and acidic residues" evidence="1">
    <location>
        <begin position="135"/>
        <end position="154"/>
    </location>
</feature>
<dbReference type="Proteomes" id="UP001308179">
    <property type="component" value="Unassembled WGS sequence"/>
</dbReference>
<keyword evidence="3" id="KW-1185">Reference proteome</keyword>
<accession>A0ABR0LEV7</accession>
<name>A0ABR0LEV7_9PEZI</name>
<proteinExistence type="predicted"/>
<feature type="region of interest" description="Disordered" evidence="1">
    <location>
        <begin position="67"/>
        <end position="154"/>
    </location>
</feature>
<comment type="caution">
    <text evidence="2">The sequence shown here is derived from an EMBL/GenBank/DDBJ whole genome shotgun (WGS) entry which is preliminary data.</text>
</comment>
<evidence type="ECO:0000313" key="3">
    <source>
        <dbReference type="Proteomes" id="UP001308179"/>
    </source>
</evidence>
<feature type="compositionally biased region" description="Basic residues" evidence="1">
    <location>
        <begin position="1"/>
        <end position="11"/>
    </location>
</feature>
<feature type="compositionally biased region" description="Basic and acidic residues" evidence="1">
    <location>
        <begin position="70"/>
        <end position="102"/>
    </location>
</feature>
<reference evidence="2 3" key="1">
    <citation type="submission" date="2023-08" db="EMBL/GenBank/DDBJ databases">
        <title>Black Yeasts Isolated from many extreme environments.</title>
        <authorList>
            <person name="Coleine C."/>
            <person name="Stajich J.E."/>
            <person name="Selbmann L."/>
        </authorList>
    </citation>
    <scope>NUCLEOTIDE SEQUENCE [LARGE SCALE GENOMIC DNA]</scope>
    <source>
        <strain evidence="2 3">CCFEE 5386</strain>
    </source>
</reference>
<organism evidence="2 3">
    <name type="scientific">Rachicladosporium monterosium</name>
    <dbReference type="NCBI Taxonomy" id="1507873"/>
    <lineage>
        <taxon>Eukaryota</taxon>
        <taxon>Fungi</taxon>
        <taxon>Dikarya</taxon>
        <taxon>Ascomycota</taxon>
        <taxon>Pezizomycotina</taxon>
        <taxon>Dothideomycetes</taxon>
        <taxon>Dothideomycetidae</taxon>
        <taxon>Cladosporiales</taxon>
        <taxon>Cladosporiaceae</taxon>
        <taxon>Rachicladosporium</taxon>
    </lineage>
</organism>
<sequence length="154" mass="16232">MPPLPAKKRKTGIVGFGSTSSGARKVIGLDKKPAKITKKTKKTDTKKTGVHTFGEMLYSSSGTFANARAQIKEGQRKEAGSKAKQDGGDKTDADDADYKPDPDDAMEEGDAVVKRTVQPTRANAKKFKGQGRTIGSEDTRDGDSGKDGDGAAGQ</sequence>
<evidence type="ECO:0000256" key="1">
    <source>
        <dbReference type="SAM" id="MobiDB-lite"/>
    </source>
</evidence>
<evidence type="ECO:0000313" key="2">
    <source>
        <dbReference type="EMBL" id="KAK5147316.1"/>
    </source>
</evidence>